<dbReference type="PANTHER" id="PTHR19855:SF28">
    <property type="entry name" value="CCR4-ASSOCIATED FACTOR 4"/>
    <property type="match status" value="1"/>
</dbReference>
<gene>
    <name evidence="11" type="ORF">BJ085DRAFT_14132</name>
</gene>
<dbReference type="InterPro" id="IPR019775">
    <property type="entry name" value="WD40_repeat_CS"/>
</dbReference>
<evidence type="ECO:0000256" key="6">
    <source>
        <dbReference type="ARBA" id="ARBA00023128"/>
    </source>
</evidence>
<evidence type="ECO:0000313" key="11">
    <source>
        <dbReference type="EMBL" id="RKP35524.1"/>
    </source>
</evidence>
<organism evidence="11 12">
    <name type="scientific">Dimargaris cristalligena</name>
    <dbReference type="NCBI Taxonomy" id="215637"/>
    <lineage>
        <taxon>Eukaryota</taxon>
        <taxon>Fungi</taxon>
        <taxon>Fungi incertae sedis</taxon>
        <taxon>Zoopagomycota</taxon>
        <taxon>Kickxellomycotina</taxon>
        <taxon>Dimargaritomycetes</taxon>
        <taxon>Dimargaritales</taxon>
        <taxon>Dimargaritaceae</taxon>
        <taxon>Dimargaris</taxon>
    </lineage>
</organism>
<evidence type="ECO:0000256" key="7">
    <source>
        <dbReference type="ARBA" id="ARBA00023136"/>
    </source>
</evidence>
<dbReference type="InterPro" id="IPR015943">
    <property type="entry name" value="WD40/YVTN_repeat-like_dom_sf"/>
</dbReference>
<proteinExistence type="inferred from homology"/>
<keyword evidence="12" id="KW-1185">Reference proteome</keyword>
<accession>A0A4P9ZPZ2</accession>
<evidence type="ECO:0000313" key="12">
    <source>
        <dbReference type="Proteomes" id="UP000268162"/>
    </source>
</evidence>
<dbReference type="PROSITE" id="PS00678">
    <property type="entry name" value="WD_REPEATS_1"/>
    <property type="match status" value="3"/>
</dbReference>
<sequence>HSTVVTALDYHPTTGRLLTGSMDTTARVWASDPLSRSANGECRAKMDLHQDIVRGVQFLGDRAVTGAMDGSLLVWDVSVLESLQHPITLSESGDESDGLPVEPQPEPEPSDFPSSIAKHPSEAAITHRLTGHRAAINCLQAWDNWLVSGSADRSLRYWDLATGQEIRSIQVDWTMQTHVSKYTYEQHDPRGDQFGVGGFIGDLQFYQYALATGTIDGVIRMWDLRTGQTHRSLFGHTQPITTLTFNEYYLVSGSRDTTVRIWDMRVGKAVEKLTYGAPVVALDFDGERIASSVGDNRLHLYNTRTFQQSQIKAHTAPIQTVKWLPTDDLSGPNKSQTWLVGGHDGVIARWVL</sequence>
<protein>
    <submittedName>
        <fullName evidence="11">WD40-repeat-containing domain protein</fullName>
    </submittedName>
</protein>
<dbReference type="InterPro" id="IPR001680">
    <property type="entry name" value="WD40_rpt"/>
</dbReference>
<keyword evidence="7" id="KW-0472">Membrane</keyword>
<feature type="repeat" description="WD" evidence="9">
    <location>
        <begin position="210"/>
        <end position="232"/>
    </location>
</feature>
<dbReference type="InterPro" id="IPR036322">
    <property type="entry name" value="WD40_repeat_dom_sf"/>
</dbReference>
<name>A0A4P9ZPZ2_9FUNG</name>
<dbReference type="PRINTS" id="PR00320">
    <property type="entry name" value="GPROTEINBRPT"/>
</dbReference>
<keyword evidence="2 9" id="KW-0853">WD repeat</keyword>
<dbReference type="Gene3D" id="2.130.10.10">
    <property type="entry name" value="YVTN repeat-like/Quinoprotein amine dehydrogenase"/>
    <property type="match status" value="2"/>
</dbReference>
<dbReference type="Pfam" id="PF00400">
    <property type="entry name" value="WD40"/>
    <property type="match status" value="4"/>
</dbReference>
<dbReference type="Proteomes" id="UP000268162">
    <property type="component" value="Unassembled WGS sequence"/>
</dbReference>
<dbReference type="STRING" id="215637.A0A4P9ZPZ2"/>
<keyword evidence="4" id="KW-1000">Mitochondrion outer membrane</keyword>
<evidence type="ECO:0000256" key="8">
    <source>
        <dbReference type="ARBA" id="ARBA00038415"/>
    </source>
</evidence>
<keyword evidence="6" id="KW-0496">Mitochondrion</keyword>
<evidence type="ECO:0000256" key="9">
    <source>
        <dbReference type="PROSITE-ProRule" id="PRU00221"/>
    </source>
</evidence>
<dbReference type="EMBL" id="ML002848">
    <property type="protein sequence ID" value="RKP35524.1"/>
    <property type="molecule type" value="Genomic_DNA"/>
</dbReference>
<dbReference type="AlphaFoldDB" id="A0A4P9ZPZ2"/>
<evidence type="ECO:0000256" key="5">
    <source>
        <dbReference type="ARBA" id="ARBA00023054"/>
    </source>
</evidence>
<dbReference type="PROSITE" id="PS50294">
    <property type="entry name" value="WD_REPEATS_REGION"/>
    <property type="match status" value="3"/>
</dbReference>
<evidence type="ECO:0000256" key="1">
    <source>
        <dbReference type="ARBA" id="ARBA00004570"/>
    </source>
</evidence>
<evidence type="ECO:0000256" key="4">
    <source>
        <dbReference type="ARBA" id="ARBA00022787"/>
    </source>
</evidence>
<feature type="repeat" description="WD" evidence="9">
    <location>
        <begin position="129"/>
        <end position="168"/>
    </location>
</feature>
<dbReference type="SUPFAM" id="SSF50978">
    <property type="entry name" value="WD40 repeat-like"/>
    <property type="match status" value="1"/>
</dbReference>
<feature type="non-terminal residue" evidence="11">
    <location>
        <position position="1"/>
    </location>
</feature>
<keyword evidence="3" id="KW-0677">Repeat</keyword>
<dbReference type="GO" id="GO:0005741">
    <property type="term" value="C:mitochondrial outer membrane"/>
    <property type="evidence" value="ECO:0007669"/>
    <property type="project" value="UniProtKB-SubCell"/>
</dbReference>
<comment type="similarity">
    <text evidence="8">Belongs to the WD repeat MDV1/CAF4 family.</text>
</comment>
<reference evidence="12" key="1">
    <citation type="journal article" date="2018" name="Nat. Microbiol.">
        <title>Leveraging single-cell genomics to expand the fungal tree of life.</title>
        <authorList>
            <person name="Ahrendt S.R."/>
            <person name="Quandt C.A."/>
            <person name="Ciobanu D."/>
            <person name="Clum A."/>
            <person name="Salamov A."/>
            <person name="Andreopoulos B."/>
            <person name="Cheng J.F."/>
            <person name="Woyke T."/>
            <person name="Pelin A."/>
            <person name="Henrissat B."/>
            <person name="Reynolds N.K."/>
            <person name="Benny G.L."/>
            <person name="Smith M.E."/>
            <person name="James T.Y."/>
            <person name="Grigoriev I.V."/>
        </authorList>
    </citation>
    <scope>NUCLEOTIDE SEQUENCE [LARGE SCALE GENOMIC DNA]</scope>
    <source>
        <strain evidence="12">RSA 468</strain>
    </source>
</reference>
<feature type="repeat" description="WD" evidence="9">
    <location>
        <begin position="46"/>
        <end position="85"/>
    </location>
</feature>
<evidence type="ECO:0000256" key="2">
    <source>
        <dbReference type="ARBA" id="ARBA00022574"/>
    </source>
</evidence>
<dbReference type="PROSITE" id="PS50082">
    <property type="entry name" value="WD_REPEATS_2"/>
    <property type="match status" value="5"/>
</dbReference>
<feature type="repeat" description="WD" evidence="9">
    <location>
        <begin position="233"/>
        <end position="272"/>
    </location>
</feature>
<keyword evidence="5" id="KW-0175">Coiled coil</keyword>
<dbReference type="InterPro" id="IPR020472">
    <property type="entry name" value="WD40_PAC1"/>
</dbReference>
<feature type="region of interest" description="Disordered" evidence="10">
    <location>
        <begin position="88"/>
        <end position="117"/>
    </location>
</feature>
<evidence type="ECO:0000256" key="10">
    <source>
        <dbReference type="SAM" id="MobiDB-lite"/>
    </source>
</evidence>
<dbReference type="PANTHER" id="PTHR19855">
    <property type="entry name" value="WD40 REPEAT PROTEIN 12, 37"/>
    <property type="match status" value="1"/>
</dbReference>
<dbReference type="SMART" id="SM00320">
    <property type="entry name" value="WD40"/>
    <property type="match status" value="7"/>
</dbReference>
<evidence type="ECO:0000256" key="3">
    <source>
        <dbReference type="ARBA" id="ARBA00022737"/>
    </source>
</evidence>
<comment type="subcellular location">
    <subcellularLocation>
        <location evidence="1">Mitochondrion outer membrane</location>
        <topology evidence="1">Peripheral membrane protein</topology>
        <orientation evidence="1">Cytoplasmic side</orientation>
    </subcellularLocation>
</comment>
<feature type="repeat" description="WD" evidence="9">
    <location>
        <begin position="1"/>
        <end position="29"/>
    </location>
</feature>